<evidence type="ECO:0000256" key="1">
    <source>
        <dbReference type="SAM" id="SignalP"/>
    </source>
</evidence>
<dbReference type="RefSeq" id="WP_133713153.1">
    <property type="nucleotide sequence ID" value="NZ_SOAG01000022.1"/>
</dbReference>
<dbReference type="Proteomes" id="UP000295215">
    <property type="component" value="Unassembled WGS sequence"/>
</dbReference>
<keyword evidence="1" id="KW-0732">Signal</keyword>
<protein>
    <submittedName>
        <fullName evidence="2">Uncharacterized protein</fullName>
    </submittedName>
</protein>
<evidence type="ECO:0000313" key="2">
    <source>
        <dbReference type="EMBL" id="TDS55301.1"/>
    </source>
</evidence>
<gene>
    <name evidence="2" type="ORF">C8P70_12221</name>
</gene>
<dbReference type="PROSITE" id="PS51257">
    <property type="entry name" value="PROKAR_LIPOPROTEIN"/>
    <property type="match status" value="1"/>
</dbReference>
<dbReference type="AlphaFoldDB" id="A0A4V3E7W7"/>
<feature type="chain" id="PRO_5021033348" evidence="1">
    <location>
        <begin position="17"/>
        <end position="197"/>
    </location>
</feature>
<reference evidence="2 3" key="1">
    <citation type="submission" date="2019-03" db="EMBL/GenBank/DDBJ databases">
        <title>Genomic Encyclopedia of Archaeal and Bacterial Type Strains, Phase II (KMG-II): from individual species to whole genera.</title>
        <authorList>
            <person name="Goeker M."/>
        </authorList>
    </citation>
    <scope>NUCLEOTIDE SEQUENCE [LARGE SCALE GENOMIC DNA]</scope>
    <source>
        <strain evidence="2 3">DSM 28213</strain>
    </source>
</reference>
<proteinExistence type="predicted"/>
<sequence length="197" mass="22741">MKKFLILLCLPFVVMACNNDNEEIINSGINEKIADNETNNVLLLTVDYMSNAFEGGVEFNFTEASGDFDLILEYVLPGDFGSIKLIYDNIDEVLFDGTIHWMGLGERTFPETLQPADSFQGTLVLNYVYPQNGIEDIFNPMEETFDYERVWGVIQYLIKVREYVEHNPEAQVKLFLYTPSVGVGNPYDWYWVIFLKR</sequence>
<evidence type="ECO:0000313" key="3">
    <source>
        <dbReference type="Proteomes" id="UP000295215"/>
    </source>
</evidence>
<feature type="signal peptide" evidence="1">
    <location>
        <begin position="1"/>
        <end position="16"/>
    </location>
</feature>
<dbReference type="EMBL" id="SOAG01000022">
    <property type="protein sequence ID" value="TDS55301.1"/>
    <property type="molecule type" value="Genomic_DNA"/>
</dbReference>
<accession>A0A4V3E7W7</accession>
<name>A0A4V3E7W7_9FLAO</name>
<dbReference type="OrthoDB" id="1339516at2"/>
<comment type="caution">
    <text evidence="2">The sequence shown here is derived from an EMBL/GenBank/DDBJ whole genome shotgun (WGS) entry which is preliminary data.</text>
</comment>
<keyword evidence="3" id="KW-1185">Reference proteome</keyword>
<organism evidence="2 3">
    <name type="scientific">Myroides indicus</name>
    <dbReference type="NCBI Taxonomy" id="1323422"/>
    <lineage>
        <taxon>Bacteria</taxon>
        <taxon>Pseudomonadati</taxon>
        <taxon>Bacteroidota</taxon>
        <taxon>Flavobacteriia</taxon>
        <taxon>Flavobacteriales</taxon>
        <taxon>Flavobacteriaceae</taxon>
        <taxon>Myroides</taxon>
    </lineage>
</organism>